<gene>
    <name evidence="1" type="ORF">CHD5UKE2_039</name>
</gene>
<name>A0A9E7MK27_9CAUD</name>
<dbReference type="InterPro" id="IPR001387">
    <property type="entry name" value="Cro/C1-type_HTH"/>
</dbReference>
<dbReference type="Gene3D" id="1.10.10.60">
    <property type="entry name" value="Homeodomain-like"/>
    <property type="match status" value="1"/>
</dbReference>
<reference evidence="1" key="1">
    <citation type="submission" date="2021-05" db="EMBL/GenBank/DDBJ databases">
        <title>Naturally bred epsilon2 phages have an improved host range and effectivity in uropathogenic E. coli over their ancestor phages.</title>
        <authorList>
            <person name="Saez D."/>
            <person name="Loose M."/>
            <person name="Mutti M."/>
            <person name="Visram Z."/>
            <person name="Hitzenhammer E."/>
            <person name="Dippel D."/>
            <person name="Tisakova L."/>
            <person name="Schertler S."/>
            <person name="Wittmann J."/>
            <person name="Corsini L."/>
            <person name="Wagenlehner F."/>
        </authorList>
    </citation>
    <scope>NUCLEOTIDE SEQUENCE</scope>
</reference>
<dbReference type="EMBL" id="MZ234029">
    <property type="protein sequence ID" value="USL86364.1"/>
    <property type="molecule type" value="Genomic_DNA"/>
</dbReference>
<evidence type="ECO:0000313" key="1">
    <source>
        <dbReference type="EMBL" id="USL86364.1"/>
    </source>
</evidence>
<accession>A0A9E7MK27</accession>
<dbReference type="InterPro" id="IPR009057">
    <property type="entry name" value="Homeodomain-like_sf"/>
</dbReference>
<sequence>MSTNETLNRWNHTKWTHQIALSWDDGKTITFGDFCADPIPHAEQAADILAMDKTTASDIITALMDKLSFYMQSYNGLADERDNMQAELDLLKGGAIEAVRKSEEAAREMTLAREKYAPVVKRLREEGLSWNQIAEMTGINRSTIRQWAK</sequence>
<dbReference type="Pfam" id="PF13384">
    <property type="entry name" value="HTH_23"/>
    <property type="match status" value="1"/>
</dbReference>
<keyword evidence="2" id="KW-1185">Reference proteome</keyword>
<proteinExistence type="predicted"/>
<dbReference type="SUPFAM" id="SSF46689">
    <property type="entry name" value="Homeodomain-like"/>
    <property type="match status" value="1"/>
</dbReference>
<organism evidence="1 2">
    <name type="scientific">Escherichia phage vB_EcoS-CHD5UKE2</name>
    <dbReference type="NCBI Taxonomy" id="2865806"/>
    <lineage>
        <taxon>Viruses</taxon>
        <taxon>Duplodnaviria</taxon>
        <taxon>Heunggongvirae</taxon>
        <taxon>Uroviricota</taxon>
        <taxon>Caudoviricetes</taxon>
        <taxon>Dhillonvirus</taxon>
        <taxon>Dhillonvirus CHD5UKE2</taxon>
    </lineage>
</organism>
<dbReference type="Proteomes" id="UP001057242">
    <property type="component" value="Segment"/>
</dbReference>
<dbReference type="CDD" id="cd00093">
    <property type="entry name" value="HTH_XRE"/>
    <property type="match status" value="1"/>
</dbReference>
<evidence type="ECO:0008006" key="3">
    <source>
        <dbReference type="Google" id="ProtNLM"/>
    </source>
</evidence>
<protein>
    <recommendedName>
        <fullName evidence="3">Helix-turn-helix domain-containing protein</fullName>
    </recommendedName>
</protein>
<evidence type="ECO:0000313" key="2">
    <source>
        <dbReference type="Proteomes" id="UP001057242"/>
    </source>
</evidence>